<dbReference type="Proteomes" id="UP000771749">
    <property type="component" value="Unassembled WGS sequence"/>
</dbReference>
<reference evidence="1" key="2">
    <citation type="journal article" date="2021" name="PeerJ">
        <title>Extensive microbial diversity within the chicken gut microbiome revealed by metagenomics and culture.</title>
        <authorList>
            <person name="Gilroy R."/>
            <person name="Ravi A."/>
            <person name="Getino M."/>
            <person name="Pursley I."/>
            <person name="Horton D.L."/>
            <person name="Alikhan N.F."/>
            <person name="Baker D."/>
            <person name="Gharbi K."/>
            <person name="Hall N."/>
            <person name="Watson M."/>
            <person name="Adriaenssens E.M."/>
            <person name="Foster-Nyarko E."/>
            <person name="Jarju S."/>
            <person name="Secka A."/>
            <person name="Antonio M."/>
            <person name="Oren A."/>
            <person name="Chaudhuri R.R."/>
            <person name="La Ragione R."/>
            <person name="Hildebrand F."/>
            <person name="Pallen M.J."/>
        </authorList>
    </citation>
    <scope>NUCLEOTIDE SEQUENCE</scope>
    <source>
        <strain evidence="1">F1-3629</strain>
    </source>
</reference>
<dbReference type="EMBL" id="JADIMJ010000074">
    <property type="protein sequence ID" value="MBO8454051.1"/>
    <property type="molecule type" value="Genomic_DNA"/>
</dbReference>
<reference evidence="1" key="1">
    <citation type="submission" date="2020-10" db="EMBL/GenBank/DDBJ databases">
        <authorList>
            <person name="Gilroy R."/>
        </authorList>
    </citation>
    <scope>NUCLEOTIDE SEQUENCE</scope>
    <source>
        <strain evidence="1">F1-3629</strain>
    </source>
</reference>
<evidence type="ECO:0000313" key="1">
    <source>
        <dbReference type="EMBL" id="MBO8454051.1"/>
    </source>
</evidence>
<evidence type="ECO:0000313" key="2">
    <source>
        <dbReference type="Proteomes" id="UP000771749"/>
    </source>
</evidence>
<gene>
    <name evidence="1" type="ORF">IAC07_04925</name>
</gene>
<proteinExistence type="predicted"/>
<dbReference type="AlphaFoldDB" id="A0A940DNM1"/>
<comment type="caution">
    <text evidence="1">The sequence shown here is derived from an EMBL/GenBank/DDBJ whole genome shotgun (WGS) entry which is preliminary data.</text>
</comment>
<name>A0A940DNM1_9BACT</name>
<organism evidence="1 2">
    <name type="scientific">Candidatus Cryptobacteroides gallistercoris</name>
    <dbReference type="NCBI Taxonomy" id="2840765"/>
    <lineage>
        <taxon>Bacteria</taxon>
        <taxon>Pseudomonadati</taxon>
        <taxon>Bacteroidota</taxon>
        <taxon>Bacteroidia</taxon>
        <taxon>Bacteroidales</taxon>
        <taxon>Candidatus Cryptobacteroides</taxon>
    </lineage>
</organism>
<sequence length="142" mass="16024">MQRTGRFILAALILPYIQACMPASFYEEDFAGKGEISLYVRGMLQLEYSPETHQFGFNPAGNEIRVSDDNMADYFILAFDEMPSEEGQTVTASIEYTTSDDIRSKDGIEFRVTKTDLAEGKIWLWNARGKIGAVIPVPERLE</sequence>
<protein>
    <submittedName>
        <fullName evidence="1">Uncharacterized protein</fullName>
    </submittedName>
</protein>
<accession>A0A940DNM1</accession>